<proteinExistence type="inferred from homology"/>
<dbReference type="SUPFAM" id="SSF161098">
    <property type="entry name" value="MetI-like"/>
    <property type="match status" value="1"/>
</dbReference>
<dbReference type="InterPro" id="IPR050366">
    <property type="entry name" value="BP-dependent_transpt_permease"/>
</dbReference>
<comment type="caution">
    <text evidence="8">The sequence shown here is derived from an EMBL/GenBank/DDBJ whole genome shotgun (WGS) entry which is preliminary data.</text>
</comment>
<name>A0A5C4VCW2_9ACTN</name>
<dbReference type="OrthoDB" id="9812701at2"/>
<feature type="transmembrane region" description="Helical" evidence="7">
    <location>
        <begin position="246"/>
        <end position="266"/>
    </location>
</feature>
<dbReference type="GO" id="GO:0055085">
    <property type="term" value="P:transmembrane transport"/>
    <property type="evidence" value="ECO:0007669"/>
    <property type="project" value="InterPro"/>
</dbReference>
<feature type="transmembrane region" description="Helical" evidence="7">
    <location>
        <begin position="16"/>
        <end position="39"/>
    </location>
</feature>
<keyword evidence="2 7" id="KW-0813">Transport</keyword>
<reference evidence="8 9" key="1">
    <citation type="submission" date="2019-10" db="EMBL/GenBank/DDBJ databases">
        <title>Nonomuraea sp. nov., isolated from Phyllanthus amarus.</title>
        <authorList>
            <person name="Klykleung N."/>
            <person name="Tanasupawat S."/>
        </authorList>
    </citation>
    <scope>NUCLEOTIDE SEQUENCE [LARGE SCALE GENOMIC DNA]</scope>
    <source>
        <strain evidence="8 9">PA1-10</strain>
    </source>
</reference>
<keyword evidence="5 7" id="KW-1133">Transmembrane helix</keyword>
<dbReference type="AlphaFoldDB" id="A0A5C4VCW2"/>
<accession>A0A5C4VCW2</accession>
<dbReference type="GO" id="GO:0005886">
    <property type="term" value="C:plasma membrane"/>
    <property type="evidence" value="ECO:0007669"/>
    <property type="project" value="UniProtKB-SubCell"/>
</dbReference>
<dbReference type="PROSITE" id="PS50928">
    <property type="entry name" value="ABC_TM1"/>
    <property type="match status" value="1"/>
</dbReference>
<keyword evidence="9" id="KW-1185">Reference proteome</keyword>
<evidence type="ECO:0000313" key="8">
    <source>
        <dbReference type="EMBL" id="KAB8188392.1"/>
    </source>
</evidence>
<dbReference type="Gene3D" id="1.10.3720.10">
    <property type="entry name" value="MetI-like"/>
    <property type="match status" value="1"/>
</dbReference>
<organism evidence="8 9">
    <name type="scientific">Nonomuraea phyllanthi</name>
    <dbReference type="NCBI Taxonomy" id="2219224"/>
    <lineage>
        <taxon>Bacteria</taxon>
        <taxon>Bacillati</taxon>
        <taxon>Actinomycetota</taxon>
        <taxon>Actinomycetes</taxon>
        <taxon>Streptosporangiales</taxon>
        <taxon>Streptosporangiaceae</taxon>
        <taxon>Nonomuraea</taxon>
    </lineage>
</organism>
<keyword evidence="3" id="KW-1003">Cell membrane</keyword>
<dbReference type="CDD" id="cd06261">
    <property type="entry name" value="TM_PBP2"/>
    <property type="match status" value="1"/>
</dbReference>
<dbReference type="RefSeq" id="WP_139636984.1">
    <property type="nucleotide sequence ID" value="NZ_VDLX02000025.1"/>
</dbReference>
<evidence type="ECO:0000256" key="5">
    <source>
        <dbReference type="ARBA" id="ARBA00022989"/>
    </source>
</evidence>
<keyword evidence="4 7" id="KW-0812">Transmembrane</keyword>
<dbReference type="EMBL" id="VDLX02000025">
    <property type="protein sequence ID" value="KAB8188392.1"/>
    <property type="molecule type" value="Genomic_DNA"/>
</dbReference>
<evidence type="ECO:0000256" key="4">
    <source>
        <dbReference type="ARBA" id="ARBA00022692"/>
    </source>
</evidence>
<dbReference type="Proteomes" id="UP000312512">
    <property type="component" value="Unassembled WGS sequence"/>
</dbReference>
<dbReference type="PANTHER" id="PTHR43386:SF1">
    <property type="entry name" value="D,D-DIPEPTIDE TRANSPORT SYSTEM PERMEASE PROTEIN DDPC-RELATED"/>
    <property type="match status" value="1"/>
</dbReference>
<feature type="transmembrane region" description="Helical" evidence="7">
    <location>
        <begin position="81"/>
        <end position="106"/>
    </location>
</feature>
<gene>
    <name evidence="8" type="ORF">FH608_043900</name>
</gene>
<evidence type="ECO:0000256" key="2">
    <source>
        <dbReference type="ARBA" id="ARBA00022448"/>
    </source>
</evidence>
<evidence type="ECO:0000313" key="9">
    <source>
        <dbReference type="Proteomes" id="UP000312512"/>
    </source>
</evidence>
<evidence type="ECO:0000256" key="6">
    <source>
        <dbReference type="ARBA" id="ARBA00023136"/>
    </source>
</evidence>
<dbReference type="Pfam" id="PF00528">
    <property type="entry name" value="BPD_transp_1"/>
    <property type="match status" value="1"/>
</dbReference>
<comment type="similarity">
    <text evidence="7">Belongs to the binding-protein-dependent transport system permease family.</text>
</comment>
<feature type="transmembrane region" description="Helical" evidence="7">
    <location>
        <begin position="126"/>
        <end position="159"/>
    </location>
</feature>
<comment type="subcellular location">
    <subcellularLocation>
        <location evidence="1 7">Cell membrane</location>
        <topology evidence="1 7">Multi-pass membrane protein</topology>
    </subcellularLocation>
</comment>
<dbReference type="InterPro" id="IPR035906">
    <property type="entry name" value="MetI-like_sf"/>
</dbReference>
<keyword evidence="6 7" id="KW-0472">Membrane</keyword>
<evidence type="ECO:0000256" key="3">
    <source>
        <dbReference type="ARBA" id="ARBA00022475"/>
    </source>
</evidence>
<sequence>MGEVAMNGTTSAWRRWPVIASMVILAVYLMLALAGTFLGDQANVADVTRTLRPPSAEHLLGTDGEGRDVLSRVSVGAGISIMLAAISVALGAAGGLIVALACGLGARWLDRVLMAPMNAVLAFPQLLLAMAIAIALGSGLTSAVIGIVVTIIPVFAVTLRGEALRSRSEAFVEAATTIGLPRWRIALRHVVPYLGTTMTVQIAANFGSAVITLAALSYVGVGARPPTAEWGAMINDGLQHAVSGQWWVGVAPGIALLGLVIAVNIFTDQVRARRRPAGW</sequence>
<feature type="transmembrane region" description="Helical" evidence="7">
    <location>
        <begin position="190"/>
        <end position="216"/>
    </location>
</feature>
<protein>
    <submittedName>
        <fullName evidence="8">ABC transporter permease subunit</fullName>
    </submittedName>
</protein>
<dbReference type="InterPro" id="IPR000515">
    <property type="entry name" value="MetI-like"/>
</dbReference>
<evidence type="ECO:0000256" key="7">
    <source>
        <dbReference type="RuleBase" id="RU363032"/>
    </source>
</evidence>
<dbReference type="PANTHER" id="PTHR43386">
    <property type="entry name" value="OLIGOPEPTIDE TRANSPORT SYSTEM PERMEASE PROTEIN APPC"/>
    <property type="match status" value="1"/>
</dbReference>
<evidence type="ECO:0000256" key="1">
    <source>
        <dbReference type="ARBA" id="ARBA00004651"/>
    </source>
</evidence>